<dbReference type="GO" id="GO:0003735">
    <property type="term" value="F:structural constituent of ribosome"/>
    <property type="evidence" value="ECO:0007669"/>
    <property type="project" value="InterPro"/>
</dbReference>
<dbReference type="EMBL" id="PFBB01000012">
    <property type="protein sequence ID" value="PIR88654.1"/>
    <property type="molecule type" value="Genomic_DNA"/>
</dbReference>
<dbReference type="GO" id="GO:0006412">
    <property type="term" value="P:translation"/>
    <property type="evidence" value="ECO:0007669"/>
    <property type="project" value="UniProtKB-UniRule"/>
</dbReference>
<dbReference type="SUPFAM" id="SSF55653">
    <property type="entry name" value="Ribosomal protein L9 C-domain"/>
    <property type="match status" value="1"/>
</dbReference>
<evidence type="ECO:0000256" key="1">
    <source>
        <dbReference type="ARBA" id="ARBA00010605"/>
    </source>
</evidence>
<evidence type="ECO:0000259" key="8">
    <source>
        <dbReference type="Pfam" id="PF01281"/>
    </source>
</evidence>
<reference evidence="11" key="1">
    <citation type="submission" date="2017-09" db="EMBL/GenBank/DDBJ databases">
        <title>Depth-based differentiation of microbial function through sediment-hosted aquifers and enrichment of novel symbionts in the deep terrestrial subsurface.</title>
        <authorList>
            <person name="Probst A.J."/>
            <person name="Ladd B."/>
            <person name="Jarett J.K."/>
            <person name="Geller-Mcgrath D.E."/>
            <person name="Sieber C.M.K."/>
            <person name="Emerson J.B."/>
            <person name="Anantharaman K."/>
            <person name="Thomas B.C."/>
            <person name="Malmstrom R."/>
            <person name="Stieglmeier M."/>
            <person name="Klingl A."/>
            <person name="Woyke T."/>
            <person name="Ryan C.M."/>
            <person name="Banfield J.F."/>
        </authorList>
    </citation>
    <scope>NUCLEOTIDE SEQUENCE [LARGE SCALE GENOMIC DNA]</scope>
</reference>
<dbReference type="PANTHER" id="PTHR21368">
    <property type="entry name" value="50S RIBOSOMAL PROTEIN L9"/>
    <property type="match status" value="1"/>
</dbReference>
<evidence type="ECO:0000256" key="5">
    <source>
        <dbReference type="ARBA" id="ARBA00023274"/>
    </source>
</evidence>
<comment type="similarity">
    <text evidence="1 7">Belongs to the bacterial ribosomal protein bL9 family.</text>
</comment>
<dbReference type="GO" id="GO:1990904">
    <property type="term" value="C:ribonucleoprotein complex"/>
    <property type="evidence" value="ECO:0007669"/>
    <property type="project" value="UniProtKB-KW"/>
</dbReference>
<dbReference type="Pfam" id="PF01281">
    <property type="entry name" value="Ribosomal_L9_N"/>
    <property type="match status" value="1"/>
</dbReference>
<proteinExistence type="inferred from homology"/>
<protein>
    <recommendedName>
        <fullName evidence="6 7">Large ribosomal subunit protein bL9</fullName>
    </recommendedName>
</protein>
<dbReference type="InterPro" id="IPR009027">
    <property type="entry name" value="Ribosomal_bL9/RNase_H1_N"/>
</dbReference>
<dbReference type="NCBIfam" id="TIGR00158">
    <property type="entry name" value="L9"/>
    <property type="match status" value="1"/>
</dbReference>
<evidence type="ECO:0000256" key="2">
    <source>
        <dbReference type="ARBA" id="ARBA00022730"/>
    </source>
</evidence>
<keyword evidence="5 7" id="KW-0687">Ribonucleoprotein</keyword>
<dbReference type="GO" id="GO:0005840">
    <property type="term" value="C:ribosome"/>
    <property type="evidence" value="ECO:0007669"/>
    <property type="project" value="UniProtKB-KW"/>
</dbReference>
<gene>
    <name evidence="7 10" type="primary">rplI</name>
    <name evidence="10" type="ORF">COU09_01005</name>
</gene>
<sequence length="141" mass="15590">MKVILLQNVKNLGQKGELKNVADGYGRNFLIARKLAIPADASHIKQKQAHDKKKNEEVLAKKAEAKEYEKYVLEFSLKTGEHGETFGSVSKKDIEEALKSKNIPYESVELDKSIKGSGKHEVILSLGDGVKAKITAEIKAE</sequence>
<keyword evidence="3 7" id="KW-0694">RNA-binding</keyword>
<dbReference type="HAMAP" id="MF_00503">
    <property type="entry name" value="Ribosomal_bL9"/>
    <property type="match status" value="1"/>
</dbReference>
<dbReference type="InterPro" id="IPR020070">
    <property type="entry name" value="Ribosomal_bL9_N"/>
</dbReference>
<dbReference type="GO" id="GO:0019843">
    <property type="term" value="F:rRNA binding"/>
    <property type="evidence" value="ECO:0007669"/>
    <property type="project" value="UniProtKB-UniRule"/>
</dbReference>
<dbReference type="Pfam" id="PF03948">
    <property type="entry name" value="Ribosomal_L9_C"/>
    <property type="match status" value="1"/>
</dbReference>
<organism evidence="10 11">
    <name type="scientific">Candidatus Harrisonbacteria bacterium CG10_big_fil_rev_8_21_14_0_10_44_23</name>
    <dbReference type="NCBI Taxonomy" id="1974585"/>
    <lineage>
        <taxon>Bacteria</taxon>
        <taxon>Candidatus Harrisoniibacteriota</taxon>
    </lineage>
</organism>
<dbReference type="Gene3D" id="3.10.430.100">
    <property type="entry name" value="Ribosomal protein L9, C-terminal domain"/>
    <property type="match status" value="1"/>
</dbReference>
<comment type="caution">
    <text evidence="10">The sequence shown here is derived from an EMBL/GenBank/DDBJ whole genome shotgun (WGS) entry which is preliminary data.</text>
</comment>
<name>A0A2H0UQI0_9BACT</name>
<evidence type="ECO:0000256" key="7">
    <source>
        <dbReference type="HAMAP-Rule" id="MF_00503"/>
    </source>
</evidence>
<dbReference type="Gene3D" id="3.40.5.10">
    <property type="entry name" value="Ribosomal protein L9, N-terminal domain"/>
    <property type="match status" value="1"/>
</dbReference>
<dbReference type="InterPro" id="IPR020594">
    <property type="entry name" value="Ribosomal_bL9_bac/chp"/>
</dbReference>
<dbReference type="InterPro" id="IPR020069">
    <property type="entry name" value="Ribosomal_bL9_C"/>
</dbReference>
<evidence type="ECO:0000256" key="3">
    <source>
        <dbReference type="ARBA" id="ARBA00022884"/>
    </source>
</evidence>
<dbReference type="Proteomes" id="UP000229615">
    <property type="component" value="Unassembled WGS sequence"/>
</dbReference>
<accession>A0A2H0UQI0</accession>
<evidence type="ECO:0000256" key="6">
    <source>
        <dbReference type="ARBA" id="ARBA00035292"/>
    </source>
</evidence>
<evidence type="ECO:0000313" key="10">
    <source>
        <dbReference type="EMBL" id="PIR88654.1"/>
    </source>
</evidence>
<evidence type="ECO:0000259" key="9">
    <source>
        <dbReference type="Pfam" id="PF03948"/>
    </source>
</evidence>
<dbReference type="InterPro" id="IPR036935">
    <property type="entry name" value="Ribosomal_bL9_N_sf"/>
</dbReference>
<dbReference type="SUPFAM" id="SSF55658">
    <property type="entry name" value="L9 N-domain-like"/>
    <property type="match status" value="1"/>
</dbReference>
<dbReference type="InterPro" id="IPR036791">
    <property type="entry name" value="Ribosomal_bL9_C_sf"/>
</dbReference>
<evidence type="ECO:0000313" key="11">
    <source>
        <dbReference type="Proteomes" id="UP000229615"/>
    </source>
</evidence>
<keyword evidence="2 7" id="KW-0699">rRNA-binding</keyword>
<evidence type="ECO:0000256" key="4">
    <source>
        <dbReference type="ARBA" id="ARBA00022980"/>
    </source>
</evidence>
<dbReference type="InterPro" id="IPR000244">
    <property type="entry name" value="Ribosomal_bL9"/>
</dbReference>
<feature type="domain" description="Ribosomal protein L9" evidence="8">
    <location>
        <begin position="1"/>
        <end position="46"/>
    </location>
</feature>
<comment type="function">
    <text evidence="7">Binds to the 23S rRNA.</text>
</comment>
<dbReference type="AlphaFoldDB" id="A0A2H0UQI0"/>
<keyword evidence="4 7" id="KW-0689">Ribosomal protein</keyword>
<feature type="domain" description="Large ribosomal subunit protein bL9 C-terminal" evidence="9">
    <location>
        <begin position="64"/>
        <end position="139"/>
    </location>
</feature>